<keyword evidence="2" id="KW-1185">Reference proteome</keyword>
<dbReference type="EMBL" id="GG693852">
    <property type="protein sequence ID" value="EES53916.1"/>
    <property type="molecule type" value="Genomic_DNA"/>
</dbReference>
<sequence length="256" mass="30705">MKRAFHPREDRLITVQDYLSEFGSRLGPNGKPRARPNSRCPACLAPMKIVGEDRPLHDQIFSHIGKENPPPCPLRNSADYKYEFLEEAPEDSEEGRRLRRDFFKNWEKHWNVMWKLLDHFMDIEDFIGLIRRADTTRLWHRSKLSEWEIPYIFLVWKEWKPVKKRDGTILRETWIRFWFDAHVRTIEDIWIRTQGNPRIIKAWYKDPKRGAILGPDHLIDTDEVRINLDFLAMPHKVPADFVVNKMRQSFLEDFSP</sequence>
<dbReference type="AlphaFoldDB" id="C6HTY8"/>
<evidence type="ECO:0000313" key="2">
    <source>
        <dbReference type="Proteomes" id="UP000009374"/>
    </source>
</evidence>
<evidence type="ECO:0000313" key="1">
    <source>
        <dbReference type="EMBL" id="EES53916.1"/>
    </source>
</evidence>
<proteinExistence type="predicted"/>
<accession>C6HTY8</accession>
<reference evidence="1" key="2">
    <citation type="submission" date="2009-05" db="EMBL/GenBank/DDBJ databases">
        <authorList>
            <person name="Goltsman D.S.A."/>
            <person name="Denef V.J."/>
            <person name="Singer S.W."/>
            <person name="Verberkmoes N.C."/>
            <person name="Lefsrud M."/>
            <person name="Mueller R."/>
            <person name="Dick G.J."/>
            <person name="Sun C."/>
            <person name="Wheeler K."/>
            <person name="Zemla A."/>
            <person name="Baker B.J."/>
            <person name="Hauser L."/>
            <person name="Land M."/>
            <person name="Shah M.B."/>
            <person name="Thelen M.P."/>
            <person name="Hettich R.L."/>
            <person name="Banfield J.F."/>
        </authorList>
    </citation>
    <scope>NUCLEOTIDE SEQUENCE</scope>
</reference>
<dbReference type="Proteomes" id="UP000009374">
    <property type="component" value="Unassembled WGS sequence"/>
</dbReference>
<protein>
    <submittedName>
        <fullName evidence="1">Uncharacterized protein</fullName>
    </submittedName>
</protein>
<organism evidence="1 2">
    <name type="scientific">Leptospirillum ferrodiazotrophum</name>
    <dbReference type="NCBI Taxonomy" id="412449"/>
    <lineage>
        <taxon>Bacteria</taxon>
        <taxon>Pseudomonadati</taxon>
        <taxon>Nitrospirota</taxon>
        <taxon>Nitrospiria</taxon>
        <taxon>Nitrospirales</taxon>
        <taxon>Nitrospiraceae</taxon>
        <taxon>Leptospirillum</taxon>
    </lineage>
</organism>
<reference evidence="1" key="1">
    <citation type="journal article" date="2009" name="Appl. Environ. Microbiol.">
        <title>Community genomic and proteomic analyses of chemoautotrophic iron-oxidizing "Leptospirillum rubarum" (Group II) and "Leptospirillum ferrodiazotrophum" (Group III) bacteria in acid mine drainage biofilms.</title>
        <authorList>
            <person name="Goltsman D.S."/>
            <person name="Denef V.J."/>
            <person name="Singer S.W."/>
            <person name="VerBerkmoes N.C."/>
            <person name="Lefsrud M."/>
            <person name="Mueller R.S."/>
            <person name="Dick G.J."/>
            <person name="Sun C.L."/>
            <person name="Wheeler K.E."/>
            <person name="Zemla A."/>
            <person name="Baker B.J."/>
            <person name="Hauser L."/>
            <person name="Land M."/>
            <person name="Shah M.B."/>
            <person name="Thelen M.P."/>
            <person name="Hettich R.L."/>
            <person name="Banfield J.F."/>
        </authorList>
    </citation>
    <scope>NUCLEOTIDE SEQUENCE [LARGE SCALE GENOMIC DNA]</scope>
</reference>
<gene>
    <name evidence="1" type="ORF">UBAL3_44810053</name>
</gene>
<name>C6HTY8_9BACT</name>